<name>A0ABD3P2L6_9STRA</name>
<keyword evidence="4" id="KW-1185">Reference proteome</keyword>
<dbReference type="Pfam" id="PF03456">
    <property type="entry name" value="uDENN"/>
    <property type="match status" value="1"/>
</dbReference>
<sequence>MTTLLRGWRIFPFIMSRFDHRRLFLPPNDEKMSSNARDAIFTTTTTTTTESKDGATFNAEASGGSGGGGAAKQLSSLARHGVELLTAAAVNYAMQKKGRREHFFPEDDDRRLVASASAGTGSVGAADVRSVPQCRGASYDDEDDGEDDDGVVEVVCRAMREFLPLPSGYDEWIVPDFCETLHLPTTQQRWQSKSRQRFRPPPILIDRTHVAPSSSSPTTASHDGDGIISPSSVGMEAMYLSPMVMGGTSPRVLLADADQPSGLLDPNFVPILAPIMSNSKATNSFKTESTTNNNAFDMEDGGNIDDAHIYIPILAIRRQRIGDEERYHEDPSIVDVHLSYLDDDGRPPKMMANNKDDDEGDGDDDFGRGRTLAITSRASVLKKSEWMPSSSSSLSGDVHDDSCFSTGVASQGQDKRQSLSRKPIILLRRNIPNGFADVPITPAKVLDRFPRKNYRGMPFPEEELPLFCYPRGGVYLVRDKLRHWSLPKSFGFVVKNERGDSIYVSCLSFMEPLTKRRKAQLDQLSTKRRDTSLAHRAFCEKKARTERQGGKGRLGKDCLVGFDDIVTFENKTICLLGRYPYWTQFNRFLTHLHLLSVSSSDIPLERNISHLLLSVPIPKPGGQCVLVPFSTMNEPMAFVMPPLKDLPLVDLSYARLFGALDVPTVVTIVLGFLCLERKVILVSTRQSLLLDCCELLKSLLFPFELCAPYVPHLTQPFMSCLEFPGATFVGIHDDGETHGLARTVRQNIPEDSIIVELDTAAYHIIPIESRTILIKELEALCQDAGITPGQEALDCGIDSVIDSTVPFGMEVLCKKKQERHEPLDERAVRDSFLRFFTAILVGYERFLVVPDADFLISGNDWFDSSKFVATASPSRTPFLRALVETQLFQSFVQRRTEASDLHCVLFDECLAEYHSSNLPYGRLCGNVNLQLQRYFDSHRQIDYDLLVDQCATEPDLYLDDELDVNKNVGNDHDTSTLASSGYAESTISDTSLDKDTPFAINSSGDIVTCPSTVNLPPNARFSYCVDGNGFFPTAFDRDQFFPMEPHVLETESREAPAPILTRSEREREEAIRLFNMTVSRRGMQKQHRCLWQMAKFMVSHTPRVNSN</sequence>
<dbReference type="SMART" id="SM00799">
    <property type="entry name" value="DENN"/>
    <property type="match status" value="1"/>
</dbReference>
<reference evidence="3 4" key="1">
    <citation type="submission" date="2024-10" db="EMBL/GenBank/DDBJ databases">
        <title>Updated reference genomes for cyclostephanoid diatoms.</title>
        <authorList>
            <person name="Roberts W.R."/>
            <person name="Alverson A.J."/>
        </authorList>
    </citation>
    <scope>NUCLEOTIDE SEQUENCE [LARGE SCALE GENOMIC DNA]</scope>
    <source>
        <strain evidence="3 4">AJA276-08</strain>
    </source>
</reference>
<dbReference type="InterPro" id="IPR043153">
    <property type="entry name" value="DENN_C"/>
</dbReference>
<dbReference type="Proteomes" id="UP001530315">
    <property type="component" value="Unassembled WGS sequence"/>
</dbReference>
<dbReference type="InterPro" id="IPR051696">
    <property type="entry name" value="DENN_Domain_GEFs"/>
</dbReference>
<dbReference type="PANTHER" id="PTHR12296">
    <property type="entry name" value="DENN DOMAIN-CONTAINING PROTEIN 4"/>
    <property type="match status" value="1"/>
</dbReference>
<dbReference type="Pfam" id="PF02141">
    <property type="entry name" value="DENN"/>
    <property type="match status" value="1"/>
</dbReference>
<dbReference type="Pfam" id="PF03455">
    <property type="entry name" value="dDENN"/>
    <property type="match status" value="1"/>
</dbReference>
<dbReference type="InterPro" id="IPR005113">
    <property type="entry name" value="uDENN_dom"/>
</dbReference>
<evidence type="ECO:0000313" key="3">
    <source>
        <dbReference type="EMBL" id="KAL3780705.1"/>
    </source>
</evidence>
<feature type="domain" description="UDENN" evidence="2">
    <location>
        <begin position="422"/>
        <end position="903"/>
    </location>
</feature>
<evidence type="ECO:0000313" key="4">
    <source>
        <dbReference type="Proteomes" id="UP001530315"/>
    </source>
</evidence>
<comment type="caution">
    <text evidence="3">The sequence shown here is derived from an EMBL/GenBank/DDBJ whole genome shotgun (WGS) entry which is preliminary data.</text>
</comment>
<dbReference type="SMART" id="SM00801">
    <property type="entry name" value="dDENN"/>
    <property type="match status" value="1"/>
</dbReference>
<feature type="compositionally biased region" description="Low complexity" evidence="1">
    <location>
        <begin position="211"/>
        <end position="221"/>
    </location>
</feature>
<feature type="region of interest" description="Disordered" evidence="1">
    <location>
        <begin position="339"/>
        <end position="369"/>
    </location>
</feature>
<dbReference type="Gene3D" id="3.40.50.11500">
    <property type="match status" value="1"/>
</dbReference>
<evidence type="ECO:0000259" key="2">
    <source>
        <dbReference type="PROSITE" id="PS50211"/>
    </source>
</evidence>
<dbReference type="InterPro" id="IPR005112">
    <property type="entry name" value="dDENN_dom"/>
</dbReference>
<dbReference type="PANTHER" id="PTHR12296:SF21">
    <property type="entry name" value="DENN DOMAIN-CONTAINING PROTEIN 3"/>
    <property type="match status" value="1"/>
</dbReference>
<dbReference type="EMBL" id="JALLAZ020001100">
    <property type="protein sequence ID" value="KAL3780705.1"/>
    <property type="molecule type" value="Genomic_DNA"/>
</dbReference>
<feature type="region of interest" description="Disordered" evidence="1">
    <location>
        <begin position="44"/>
        <end position="72"/>
    </location>
</feature>
<dbReference type="PROSITE" id="PS50211">
    <property type="entry name" value="DENN"/>
    <property type="match status" value="1"/>
</dbReference>
<organism evidence="3 4">
    <name type="scientific">Stephanodiscus triporus</name>
    <dbReference type="NCBI Taxonomy" id="2934178"/>
    <lineage>
        <taxon>Eukaryota</taxon>
        <taxon>Sar</taxon>
        <taxon>Stramenopiles</taxon>
        <taxon>Ochrophyta</taxon>
        <taxon>Bacillariophyta</taxon>
        <taxon>Coscinodiscophyceae</taxon>
        <taxon>Thalassiosirophycidae</taxon>
        <taxon>Stephanodiscales</taxon>
        <taxon>Stephanodiscaceae</taxon>
        <taxon>Stephanodiscus</taxon>
    </lineage>
</organism>
<evidence type="ECO:0000256" key="1">
    <source>
        <dbReference type="SAM" id="MobiDB-lite"/>
    </source>
</evidence>
<gene>
    <name evidence="3" type="ORF">ACHAW5_003535</name>
</gene>
<dbReference type="AlphaFoldDB" id="A0ABD3P2L6"/>
<dbReference type="GO" id="GO:0005737">
    <property type="term" value="C:cytoplasm"/>
    <property type="evidence" value="ECO:0007669"/>
    <property type="project" value="UniProtKB-ARBA"/>
</dbReference>
<accession>A0ABD3P2L6</accession>
<protein>
    <recommendedName>
        <fullName evidence="2">UDENN domain-containing protein</fullName>
    </recommendedName>
</protein>
<proteinExistence type="predicted"/>
<feature type="region of interest" description="Disordered" evidence="1">
    <location>
        <begin position="206"/>
        <end position="228"/>
    </location>
</feature>
<dbReference type="Gene3D" id="3.30.450.200">
    <property type="match status" value="1"/>
</dbReference>
<dbReference type="InterPro" id="IPR037516">
    <property type="entry name" value="Tripartite_DENN"/>
</dbReference>
<dbReference type="InterPro" id="IPR001194">
    <property type="entry name" value="cDENN_dom"/>
</dbReference>